<accession>A0A067SP86</accession>
<dbReference type="HOGENOM" id="CLU_1959753_0_0_1"/>
<protein>
    <submittedName>
        <fullName evidence="2">Uncharacterized protein</fullName>
    </submittedName>
</protein>
<evidence type="ECO:0000313" key="3">
    <source>
        <dbReference type="Proteomes" id="UP000027222"/>
    </source>
</evidence>
<organism evidence="2 3">
    <name type="scientific">Galerina marginata (strain CBS 339.88)</name>
    <dbReference type="NCBI Taxonomy" id="685588"/>
    <lineage>
        <taxon>Eukaryota</taxon>
        <taxon>Fungi</taxon>
        <taxon>Dikarya</taxon>
        <taxon>Basidiomycota</taxon>
        <taxon>Agaricomycotina</taxon>
        <taxon>Agaricomycetes</taxon>
        <taxon>Agaricomycetidae</taxon>
        <taxon>Agaricales</taxon>
        <taxon>Agaricineae</taxon>
        <taxon>Strophariaceae</taxon>
        <taxon>Galerina</taxon>
    </lineage>
</organism>
<reference evidence="3" key="1">
    <citation type="journal article" date="2014" name="Proc. Natl. Acad. Sci. U.S.A.">
        <title>Extensive sampling of basidiomycete genomes demonstrates inadequacy of the white-rot/brown-rot paradigm for wood decay fungi.</title>
        <authorList>
            <person name="Riley R."/>
            <person name="Salamov A.A."/>
            <person name="Brown D.W."/>
            <person name="Nagy L.G."/>
            <person name="Floudas D."/>
            <person name="Held B.W."/>
            <person name="Levasseur A."/>
            <person name="Lombard V."/>
            <person name="Morin E."/>
            <person name="Otillar R."/>
            <person name="Lindquist E.A."/>
            <person name="Sun H."/>
            <person name="LaButti K.M."/>
            <person name="Schmutz J."/>
            <person name="Jabbour D."/>
            <person name="Luo H."/>
            <person name="Baker S.E."/>
            <person name="Pisabarro A.G."/>
            <person name="Walton J.D."/>
            <person name="Blanchette R.A."/>
            <person name="Henrissat B."/>
            <person name="Martin F."/>
            <person name="Cullen D."/>
            <person name="Hibbett D.S."/>
            <person name="Grigoriev I.V."/>
        </authorList>
    </citation>
    <scope>NUCLEOTIDE SEQUENCE [LARGE SCALE GENOMIC DNA]</scope>
    <source>
        <strain evidence="3">CBS 339.88</strain>
    </source>
</reference>
<gene>
    <name evidence="2" type="ORF">GALMADRAFT_160467</name>
</gene>
<dbReference type="OrthoDB" id="2970010at2759"/>
<dbReference type="Proteomes" id="UP000027222">
    <property type="component" value="Unassembled WGS sequence"/>
</dbReference>
<keyword evidence="1" id="KW-0732">Signal</keyword>
<dbReference type="EMBL" id="KL142402">
    <property type="protein sequence ID" value="KDR69474.1"/>
    <property type="molecule type" value="Genomic_DNA"/>
</dbReference>
<evidence type="ECO:0000256" key="1">
    <source>
        <dbReference type="SAM" id="SignalP"/>
    </source>
</evidence>
<proteinExistence type="predicted"/>
<dbReference type="AlphaFoldDB" id="A0A067SP86"/>
<sequence>MKFIRITFLLTSVFTSQAIAVAVSGAEVQELAARQGRPVAFNVAPLGTPCGHGTTISCAPSPGSPCKGNFNPKQASIVVTEAAGNCHVSLYPQNNQAGGVIQRLDTDTTGTCVFTSVAEYQSYGIFCD</sequence>
<feature type="chain" id="PRO_5001649057" evidence="1">
    <location>
        <begin position="21"/>
        <end position="128"/>
    </location>
</feature>
<name>A0A067SP86_GALM3</name>
<evidence type="ECO:0000313" key="2">
    <source>
        <dbReference type="EMBL" id="KDR69474.1"/>
    </source>
</evidence>
<keyword evidence="3" id="KW-1185">Reference proteome</keyword>
<feature type="signal peptide" evidence="1">
    <location>
        <begin position="1"/>
        <end position="20"/>
    </location>
</feature>